<feature type="chain" id="PRO_5011769956" description="TraB family protein" evidence="1">
    <location>
        <begin position="26"/>
        <end position="292"/>
    </location>
</feature>
<dbReference type="CDD" id="cd14789">
    <property type="entry name" value="Tiki"/>
    <property type="match status" value="1"/>
</dbReference>
<dbReference type="EMBL" id="FNCS01000009">
    <property type="protein sequence ID" value="SDG83195.1"/>
    <property type="molecule type" value="Genomic_DNA"/>
</dbReference>
<dbReference type="PANTHER" id="PTHR40590:SF1">
    <property type="entry name" value="CYTOPLASMIC PROTEIN"/>
    <property type="match status" value="1"/>
</dbReference>
<dbReference type="AlphaFoldDB" id="A0A1G7XFZ2"/>
<dbReference type="RefSeq" id="WP_176762679.1">
    <property type="nucleotide sequence ID" value="NZ_FNCS01000009.1"/>
</dbReference>
<dbReference type="PANTHER" id="PTHR40590">
    <property type="entry name" value="CYTOPLASMIC PROTEIN-RELATED"/>
    <property type="match status" value="1"/>
</dbReference>
<sequence>MARLRSTGWIAALFACSAAVVPAMAQSPEPPIWVVSDEDSTVYMVGTVHVMREGIEWQSTAVADALAKADEVWLEIPDLTPPDNLGGMIMRLGMAPDRPLSSLLDSDEMADLEAILEEHNVPLDGFDSMRPWFAYLQITGLMLMEAGFDPEDGIDAQIKAQADELAVPVRGFETFEEQFDMLSGMDEDVQLDVLRQTIAEYEEAKADLSVQLESWIDGDLELLEAETLEIARDLEAFYEILFVERNIGFVNGIEAILEGEGTTLVAVGLGHYVGPDSIPTLLEERGYTVERR</sequence>
<gene>
    <name evidence="2" type="ORF">SAMN04487974_10993</name>
</gene>
<accession>A0A1G7XFZ2</accession>
<dbReference type="Pfam" id="PF01963">
    <property type="entry name" value="TraB_PrgY_gumN"/>
    <property type="match status" value="1"/>
</dbReference>
<evidence type="ECO:0000313" key="3">
    <source>
        <dbReference type="Proteomes" id="UP000199495"/>
    </source>
</evidence>
<evidence type="ECO:0008006" key="4">
    <source>
        <dbReference type="Google" id="ProtNLM"/>
    </source>
</evidence>
<dbReference type="InterPro" id="IPR002816">
    <property type="entry name" value="TraB/PrgY/GumN_fam"/>
</dbReference>
<dbReference type="PROSITE" id="PS51257">
    <property type="entry name" value="PROKAR_LIPOPROTEIN"/>
    <property type="match status" value="1"/>
</dbReference>
<keyword evidence="1" id="KW-0732">Signal</keyword>
<evidence type="ECO:0000313" key="2">
    <source>
        <dbReference type="EMBL" id="SDG83195.1"/>
    </source>
</evidence>
<dbReference type="STRING" id="440168.SAMN04487974_10993"/>
<name>A0A1G7XFZ2_9HYPH</name>
<keyword evidence="3" id="KW-1185">Reference proteome</keyword>
<feature type="signal peptide" evidence="1">
    <location>
        <begin position="1"/>
        <end position="25"/>
    </location>
</feature>
<reference evidence="2 3" key="1">
    <citation type="submission" date="2016-10" db="EMBL/GenBank/DDBJ databases">
        <authorList>
            <person name="de Groot N.N."/>
        </authorList>
    </citation>
    <scope>NUCLEOTIDE SEQUENCE [LARGE SCALE GENOMIC DNA]</scope>
    <source>
        <strain evidence="2 3">CGMCC 1.10267</strain>
    </source>
</reference>
<protein>
    <recommendedName>
        <fullName evidence="4">TraB family protein</fullName>
    </recommendedName>
</protein>
<evidence type="ECO:0000256" key="1">
    <source>
        <dbReference type="SAM" id="SignalP"/>
    </source>
</evidence>
<dbReference type="Proteomes" id="UP000199495">
    <property type="component" value="Unassembled WGS sequence"/>
</dbReference>
<organism evidence="2 3">
    <name type="scientific">Pelagibacterium luteolum</name>
    <dbReference type="NCBI Taxonomy" id="440168"/>
    <lineage>
        <taxon>Bacteria</taxon>
        <taxon>Pseudomonadati</taxon>
        <taxon>Pseudomonadota</taxon>
        <taxon>Alphaproteobacteria</taxon>
        <taxon>Hyphomicrobiales</taxon>
        <taxon>Devosiaceae</taxon>
        <taxon>Pelagibacterium</taxon>
    </lineage>
</organism>
<proteinExistence type="predicted"/>
<dbReference type="InterPro" id="IPR047111">
    <property type="entry name" value="YbaP-like"/>
</dbReference>